<evidence type="ECO:0000313" key="3">
    <source>
        <dbReference type="EMBL" id="KAK7021108.1"/>
    </source>
</evidence>
<evidence type="ECO:0000313" key="2">
    <source>
        <dbReference type="EMBL" id="KAK7018816.1"/>
    </source>
</evidence>
<dbReference type="EMBL" id="JAYKXP010000175">
    <property type="protein sequence ID" value="KAK7021108.1"/>
    <property type="molecule type" value="Genomic_DNA"/>
</dbReference>
<dbReference type="AlphaFoldDB" id="A0AAW0B0I0"/>
<evidence type="ECO:0000313" key="4">
    <source>
        <dbReference type="Proteomes" id="UP001383192"/>
    </source>
</evidence>
<keyword evidence="4" id="KW-1185">Reference proteome</keyword>
<feature type="region of interest" description="Disordered" evidence="1">
    <location>
        <begin position="237"/>
        <end position="303"/>
    </location>
</feature>
<feature type="region of interest" description="Disordered" evidence="1">
    <location>
        <begin position="72"/>
        <end position="95"/>
    </location>
</feature>
<reference evidence="2 4" key="1">
    <citation type="submission" date="2024-01" db="EMBL/GenBank/DDBJ databases">
        <title>A draft genome for a cacao thread blight-causing isolate of Paramarasmius palmivorus.</title>
        <authorList>
            <person name="Baruah I.K."/>
            <person name="Bukari Y."/>
            <person name="Amoako-Attah I."/>
            <person name="Meinhardt L.W."/>
            <person name="Bailey B.A."/>
            <person name="Cohen S.P."/>
        </authorList>
    </citation>
    <scope>NUCLEOTIDE SEQUENCE [LARGE SCALE GENOMIC DNA]</scope>
    <source>
        <strain evidence="2 4">GH-12</strain>
    </source>
</reference>
<feature type="compositionally biased region" description="Basic and acidic residues" evidence="1">
    <location>
        <begin position="250"/>
        <end position="291"/>
    </location>
</feature>
<comment type="caution">
    <text evidence="2">The sequence shown here is derived from an EMBL/GenBank/DDBJ whole genome shotgun (WGS) entry which is preliminary data.</text>
</comment>
<evidence type="ECO:0008006" key="5">
    <source>
        <dbReference type="Google" id="ProtNLM"/>
    </source>
</evidence>
<feature type="compositionally biased region" description="Acidic residues" evidence="1">
    <location>
        <begin position="77"/>
        <end position="86"/>
    </location>
</feature>
<protein>
    <recommendedName>
        <fullName evidence="5">ALMS motif domain-containing protein</fullName>
    </recommendedName>
</protein>
<feature type="compositionally biased region" description="Basic and acidic residues" evidence="1">
    <location>
        <begin position="185"/>
        <end position="194"/>
    </location>
</feature>
<dbReference type="Proteomes" id="UP001383192">
    <property type="component" value="Unassembled WGS sequence"/>
</dbReference>
<proteinExistence type="predicted"/>
<accession>A0AAW0B0I0</accession>
<sequence>MAPPIIQEQYRANRYASDSFVNYELTVAHSAHLGPRTAKDLEVGVQRLNSSGVNVRYVYSCIDDIELWPDDLPPSDWDPDESDSDGSEGFAATNSDVISEQCEVRSASFLTEMQSTTSYKKPLKAKPQRLVLIGRDTLTKPKEFERARPRSLLASAEPHAEVIVRLDSELPASKSLAKTPQRGNLESKEDDKQVRRTCGRKNGVEKSRVCVQSGSDLQIHSPESISAGNLLVDERKARKRAASQRYYQDNAERLKARAQERRKRVNEEVGHLPRSVRERTLELKRARQREYSRRHREKKQKQS</sequence>
<feature type="compositionally biased region" description="Basic residues" evidence="1">
    <location>
        <begin position="292"/>
        <end position="303"/>
    </location>
</feature>
<evidence type="ECO:0000256" key="1">
    <source>
        <dbReference type="SAM" id="MobiDB-lite"/>
    </source>
</evidence>
<name>A0AAW0B0I0_9AGAR</name>
<gene>
    <name evidence="3" type="ORF">VNI00_017511</name>
    <name evidence="2" type="ORF">VNI00_018207</name>
</gene>
<dbReference type="EMBL" id="JAYKXP010000217">
    <property type="protein sequence ID" value="KAK7018816.1"/>
    <property type="molecule type" value="Genomic_DNA"/>
</dbReference>
<organism evidence="2 4">
    <name type="scientific">Paramarasmius palmivorus</name>
    <dbReference type="NCBI Taxonomy" id="297713"/>
    <lineage>
        <taxon>Eukaryota</taxon>
        <taxon>Fungi</taxon>
        <taxon>Dikarya</taxon>
        <taxon>Basidiomycota</taxon>
        <taxon>Agaricomycotina</taxon>
        <taxon>Agaricomycetes</taxon>
        <taxon>Agaricomycetidae</taxon>
        <taxon>Agaricales</taxon>
        <taxon>Marasmiineae</taxon>
        <taxon>Marasmiaceae</taxon>
        <taxon>Paramarasmius</taxon>
    </lineage>
</organism>
<feature type="region of interest" description="Disordered" evidence="1">
    <location>
        <begin position="173"/>
        <end position="200"/>
    </location>
</feature>